<dbReference type="GO" id="GO:0016094">
    <property type="term" value="P:polyprenol biosynthetic process"/>
    <property type="evidence" value="ECO:0007669"/>
    <property type="project" value="TreeGrafter"/>
</dbReference>
<organism evidence="3 4">
    <name type="scientific">Suicoccus acidiformans</name>
    <dbReference type="NCBI Taxonomy" id="2036206"/>
    <lineage>
        <taxon>Bacteria</taxon>
        <taxon>Bacillati</taxon>
        <taxon>Bacillota</taxon>
        <taxon>Bacilli</taxon>
        <taxon>Lactobacillales</taxon>
        <taxon>Aerococcaceae</taxon>
        <taxon>Suicoccus</taxon>
    </lineage>
</organism>
<dbReference type="GO" id="GO:0030145">
    <property type="term" value="F:manganese ion binding"/>
    <property type="evidence" value="ECO:0007669"/>
    <property type="project" value="TreeGrafter"/>
</dbReference>
<dbReference type="GO" id="GO:0008834">
    <property type="term" value="F:ditrans,polycis-undecaprenyl-diphosphate synthase [(2E,6E)-farnesyl-diphosphate specific] activity"/>
    <property type="evidence" value="ECO:0007669"/>
    <property type="project" value="TreeGrafter"/>
</dbReference>
<dbReference type="PROSITE" id="PS01066">
    <property type="entry name" value="UPP_SYNTHASE"/>
    <property type="match status" value="1"/>
</dbReference>
<feature type="binding site" evidence="2">
    <location>
        <position position="17"/>
    </location>
    <ligand>
        <name>Mg(2+)</name>
        <dbReference type="ChEBI" id="CHEBI:18420"/>
    </ligand>
</feature>
<dbReference type="AlphaFoldDB" id="A0A347WK59"/>
<feature type="binding site" evidence="2">
    <location>
        <begin position="18"/>
        <end position="21"/>
    </location>
    <ligand>
        <name>substrate</name>
    </ligand>
</feature>
<accession>A0A347WK59</accession>
<comment type="function">
    <text evidence="2">Catalyzes the condensation of isopentenyl diphosphate (IPP) with allylic pyrophosphates generating different type of terpenoids.</text>
</comment>
<feature type="binding site" evidence="2">
    <location>
        <position position="30"/>
    </location>
    <ligand>
        <name>substrate</name>
    </ligand>
</feature>
<dbReference type="PANTHER" id="PTHR10291:SF0">
    <property type="entry name" value="DEHYDRODOLICHYL DIPHOSPHATE SYNTHASE 2"/>
    <property type="match status" value="1"/>
</dbReference>
<dbReference type="CDD" id="cd00475">
    <property type="entry name" value="Cis_IPPS"/>
    <property type="match status" value="1"/>
</dbReference>
<dbReference type="InterPro" id="IPR036424">
    <property type="entry name" value="UPP_synth-like_sf"/>
</dbReference>
<dbReference type="OrthoDB" id="4191603at2"/>
<dbReference type="EC" id="2.5.1.-" evidence="2"/>
<dbReference type="InterPro" id="IPR001441">
    <property type="entry name" value="UPP_synth-like"/>
</dbReference>
<dbReference type="KEGG" id="abae:CL176_05330"/>
<feature type="binding site" evidence="2">
    <location>
        <position position="188"/>
    </location>
    <ligand>
        <name>substrate</name>
    </ligand>
</feature>
<evidence type="ECO:0000256" key="1">
    <source>
        <dbReference type="ARBA" id="ARBA00022679"/>
    </source>
</evidence>
<dbReference type="Gene3D" id="3.40.1180.10">
    <property type="entry name" value="Decaprenyl diphosphate synthase-like"/>
    <property type="match status" value="1"/>
</dbReference>
<keyword evidence="4" id="KW-1185">Reference proteome</keyword>
<dbReference type="EMBL" id="CP023434">
    <property type="protein sequence ID" value="AXY25466.1"/>
    <property type="molecule type" value="Genomic_DNA"/>
</dbReference>
<dbReference type="HAMAP" id="MF_01139">
    <property type="entry name" value="ISPT"/>
    <property type="match status" value="1"/>
</dbReference>
<dbReference type="NCBIfam" id="NF011405">
    <property type="entry name" value="PRK14830.1"/>
    <property type="match status" value="1"/>
</dbReference>
<comment type="similarity">
    <text evidence="2">Belongs to the UPP synthase family.</text>
</comment>
<feature type="binding site" evidence="2">
    <location>
        <position position="22"/>
    </location>
    <ligand>
        <name>substrate</name>
    </ligand>
</feature>
<proteinExistence type="inferred from homology"/>
<dbReference type="FunFam" id="3.40.1180.10:FF:000001">
    <property type="entry name" value="(2E,6E)-farnesyl-diphosphate-specific ditrans,polycis-undecaprenyl-diphosphate synthase"/>
    <property type="match status" value="1"/>
</dbReference>
<feature type="binding site" evidence="2">
    <location>
        <begin position="194"/>
        <end position="196"/>
    </location>
    <ligand>
        <name>substrate</name>
    </ligand>
</feature>
<dbReference type="InterPro" id="IPR018520">
    <property type="entry name" value="UPP_synth-like_CS"/>
</dbReference>
<gene>
    <name evidence="3" type="ORF">CL176_05330</name>
</gene>
<keyword evidence="2" id="KW-0460">Magnesium</keyword>
<protein>
    <recommendedName>
        <fullName evidence="2">Isoprenyl transferase</fullName>
        <ecNumber evidence="2">2.5.1.-</ecNumber>
    </recommendedName>
</protein>
<feature type="binding site" evidence="2">
    <location>
        <begin position="62"/>
        <end position="64"/>
    </location>
    <ligand>
        <name>substrate</name>
    </ligand>
</feature>
<dbReference type="NCBIfam" id="TIGR00055">
    <property type="entry name" value="uppS"/>
    <property type="match status" value="1"/>
</dbReference>
<comment type="cofactor">
    <cofactor evidence="2">
        <name>Mg(2+)</name>
        <dbReference type="ChEBI" id="CHEBI:18420"/>
    </cofactor>
    <text evidence="2">Binds 2 magnesium ions per subunit.</text>
</comment>
<feature type="binding site" evidence="2">
    <location>
        <position position="66"/>
    </location>
    <ligand>
        <name>substrate</name>
    </ligand>
</feature>
<name>A0A347WK59_9LACT</name>
<feature type="active site" evidence="2">
    <location>
        <position position="17"/>
    </location>
</feature>
<feature type="binding site" evidence="2">
    <location>
        <position position="207"/>
    </location>
    <ligand>
        <name>Mg(2+)</name>
        <dbReference type="ChEBI" id="CHEBI:18420"/>
    </ligand>
</feature>
<feature type="binding site" evidence="2">
    <location>
        <position position="34"/>
    </location>
    <ligand>
        <name>substrate</name>
    </ligand>
</feature>
<keyword evidence="1 2" id="KW-0808">Transferase</keyword>
<evidence type="ECO:0000313" key="3">
    <source>
        <dbReference type="EMBL" id="AXY25466.1"/>
    </source>
</evidence>
<comment type="subunit">
    <text evidence="2">Homodimer.</text>
</comment>
<dbReference type="Pfam" id="PF01255">
    <property type="entry name" value="Prenyltransf"/>
    <property type="match status" value="1"/>
</dbReference>
<dbReference type="PANTHER" id="PTHR10291">
    <property type="entry name" value="DEHYDRODOLICHYL DIPHOSPHATE SYNTHASE FAMILY MEMBER"/>
    <property type="match status" value="1"/>
</dbReference>
<feature type="active site" description="Proton acceptor" evidence="2">
    <location>
        <position position="65"/>
    </location>
</feature>
<reference evidence="3 4" key="1">
    <citation type="submission" date="2017-09" db="EMBL/GenBank/DDBJ databases">
        <title>Complete genome sequence of Oxytococcus suis strain ZY16052.</title>
        <authorList>
            <person name="Li F."/>
        </authorList>
    </citation>
    <scope>NUCLEOTIDE SEQUENCE [LARGE SCALE GENOMIC DNA]</scope>
    <source>
        <strain evidence="3 4">ZY16052</strain>
    </source>
</reference>
<dbReference type="RefSeq" id="WP_118990377.1">
    <property type="nucleotide sequence ID" value="NZ_CP023434.1"/>
</dbReference>
<sequence>MEKDQLEIPQHIAIIMDGNGRWAKRRMMPRVYGHKNGVEAIKKVTIRAHQRGIKMLTLYAFSTENWGRPEQEVNYLMNLPKEFFNSFLPQIMENNVKVEVIGDYANLPESTHGILHEVLEKTKDNTGLILNFAINYGGHQEITYAVRQIAEQIKAGTLQPDEINEDVVQAHLMTGKFGELAQVDLMIRTSGELRTSNFLPWQLAYSEFYFTDSYWPDFDGDALDEAIIEYNRRNRRFGKLDETS</sequence>
<dbReference type="GO" id="GO:0000287">
    <property type="term" value="F:magnesium ion binding"/>
    <property type="evidence" value="ECO:0007669"/>
    <property type="project" value="UniProtKB-UniRule"/>
</dbReference>
<feature type="binding site" evidence="2">
    <location>
        <position position="68"/>
    </location>
    <ligand>
        <name>substrate</name>
    </ligand>
</feature>
<dbReference type="Proteomes" id="UP000263232">
    <property type="component" value="Chromosome"/>
</dbReference>
<evidence type="ECO:0000313" key="4">
    <source>
        <dbReference type="Proteomes" id="UP000263232"/>
    </source>
</evidence>
<evidence type="ECO:0000256" key="2">
    <source>
        <dbReference type="HAMAP-Rule" id="MF_01139"/>
    </source>
</evidence>
<dbReference type="GO" id="GO:0005829">
    <property type="term" value="C:cytosol"/>
    <property type="evidence" value="ECO:0007669"/>
    <property type="project" value="TreeGrafter"/>
</dbReference>
<dbReference type="SUPFAM" id="SSF64005">
    <property type="entry name" value="Undecaprenyl diphosphate synthase"/>
    <property type="match status" value="1"/>
</dbReference>
<keyword evidence="2" id="KW-0479">Metal-binding</keyword>